<gene>
    <name evidence="1" type="ORF">FQA47_011742</name>
</gene>
<protein>
    <submittedName>
        <fullName evidence="1">Polyphosphoinositide phosphatase</fullName>
    </submittedName>
</protein>
<comment type="caution">
    <text evidence="1">The sequence shown here is derived from an EMBL/GenBank/DDBJ whole genome shotgun (WGS) entry which is preliminary data.</text>
</comment>
<dbReference type="EMBL" id="WKFB01000056">
    <property type="protein sequence ID" value="KAF6737584.1"/>
    <property type="molecule type" value="Genomic_DNA"/>
</dbReference>
<name>A0A834FNM4_ORYME</name>
<dbReference type="AlphaFoldDB" id="A0A834FNM4"/>
<accession>A0A834FNM4</accession>
<reference evidence="1" key="1">
    <citation type="journal article" name="BMC Genomics">
        <title>Long-read sequencing and de novo genome assembly of marine medaka (Oryzias melastigma).</title>
        <authorList>
            <person name="Liang P."/>
            <person name="Saqib H.S.A."/>
            <person name="Ni X."/>
            <person name="Shen Y."/>
        </authorList>
    </citation>
    <scope>NUCLEOTIDE SEQUENCE</scope>
    <source>
        <strain evidence="1">Bigg-433</strain>
    </source>
</reference>
<organism evidence="1 2">
    <name type="scientific">Oryzias melastigma</name>
    <name type="common">Marine medaka</name>
    <dbReference type="NCBI Taxonomy" id="30732"/>
    <lineage>
        <taxon>Eukaryota</taxon>
        <taxon>Metazoa</taxon>
        <taxon>Chordata</taxon>
        <taxon>Craniata</taxon>
        <taxon>Vertebrata</taxon>
        <taxon>Euteleostomi</taxon>
        <taxon>Actinopterygii</taxon>
        <taxon>Neopterygii</taxon>
        <taxon>Teleostei</taxon>
        <taxon>Neoteleostei</taxon>
        <taxon>Acanthomorphata</taxon>
        <taxon>Ovalentaria</taxon>
        <taxon>Atherinomorphae</taxon>
        <taxon>Beloniformes</taxon>
        <taxon>Adrianichthyidae</taxon>
        <taxon>Oryziinae</taxon>
        <taxon>Oryzias</taxon>
    </lineage>
</organism>
<dbReference type="Proteomes" id="UP000646548">
    <property type="component" value="Unassembled WGS sequence"/>
</dbReference>
<evidence type="ECO:0000313" key="1">
    <source>
        <dbReference type="EMBL" id="KAF6737584.1"/>
    </source>
</evidence>
<evidence type="ECO:0000313" key="2">
    <source>
        <dbReference type="Proteomes" id="UP000646548"/>
    </source>
</evidence>
<sequence>MDSNLSELPAEKDVLIYKRFAHLGENQHMVERSERINLANILYLEPVSQFPEDSIYGVCPPQVDRDSREVFESHVMTGRGHVRALCREDMLMYREYVKNRYM</sequence>
<proteinExistence type="predicted"/>